<keyword evidence="3" id="KW-1185">Reference proteome</keyword>
<feature type="domain" description="PAS fold-3" evidence="1">
    <location>
        <begin position="58"/>
        <end position="140"/>
    </location>
</feature>
<protein>
    <recommendedName>
        <fullName evidence="1">PAS fold-3 domain-containing protein</fullName>
    </recommendedName>
</protein>
<dbReference type="InterPro" id="IPR013655">
    <property type="entry name" value="PAS_fold_3"/>
</dbReference>
<sequence>MDDPALSGRETMKTDDALALLAAFVGRNDCPACSPVIEVLCSLPLSGVWKSELASGLLFWSPAVFDIYGFEQAEGPINFSRGMGSYHPEDREPLFEVIDRATRDRHGFSFNLRIKPGHATDDDDGWIFIRTEARFHVNEQGLDEIYGSVGISGSDERFIRTA</sequence>
<dbReference type="KEGG" id="abaw:D5400_11065"/>
<dbReference type="Pfam" id="PF08447">
    <property type="entry name" value="PAS_3"/>
    <property type="match status" value="1"/>
</dbReference>
<dbReference type="InterPro" id="IPR035965">
    <property type="entry name" value="PAS-like_dom_sf"/>
</dbReference>
<name>A0A3Q8XNQ1_9HYPH</name>
<evidence type="ECO:0000313" key="3">
    <source>
        <dbReference type="Proteomes" id="UP000268192"/>
    </source>
</evidence>
<dbReference type="Gene3D" id="3.30.450.20">
    <property type="entry name" value="PAS domain"/>
    <property type="match status" value="1"/>
</dbReference>
<evidence type="ECO:0000259" key="1">
    <source>
        <dbReference type="Pfam" id="PF08447"/>
    </source>
</evidence>
<dbReference type="RefSeq" id="WP_126010060.1">
    <property type="nucleotide sequence ID" value="NZ_CP032509.1"/>
</dbReference>
<dbReference type="AlphaFoldDB" id="A0A3Q8XNQ1"/>
<organism evidence="2 3">
    <name type="scientific">Georhizobium profundi</name>
    <dbReference type="NCBI Taxonomy" id="2341112"/>
    <lineage>
        <taxon>Bacteria</taxon>
        <taxon>Pseudomonadati</taxon>
        <taxon>Pseudomonadota</taxon>
        <taxon>Alphaproteobacteria</taxon>
        <taxon>Hyphomicrobiales</taxon>
        <taxon>Rhizobiaceae</taxon>
        <taxon>Georhizobium</taxon>
    </lineage>
</organism>
<dbReference type="Proteomes" id="UP000268192">
    <property type="component" value="Chromosome"/>
</dbReference>
<gene>
    <name evidence="2" type="ORF">D5400_11065</name>
</gene>
<dbReference type="InterPro" id="IPR000014">
    <property type="entry name" value="PAS"/>
</dbReference>
<reference evidence="2 3" key="1">
    <citation type="submission" date="2018-09" db="EMBL/GenBank/DDBJ databases">
        <title>Marinorhizobium profundi gen. nov., sp. nov., isolated from a deep-sea sediment sample from the New Britain Trench and proposal of Marinorhizobiaceae fam. nov. in the order Rhizobiales of the class Alphaproteobacteria.</title>
        <authorList>
            <person name="Cao J."/>
        </authorList>
    </citation>
    <scope>NUCLEOTIDE SEQUENCE [LARGE SCALE GENOMIC DNA]</scope>
    <source>
        <strain evidence="2 3">WS11</strain>
    </source>
</reference>
<dbReference type="CDD" id="cd00130">
    <property type="entry name" value="PAS"/>
    <property type="match status" value="1"/>
</dbReference>
<dbReference type="OrthoDB" id="8374591at2"/>
<accession>A0A3Q8XNQ1</accession>
<dbReference type="SUPFAM" id="SSF55785">
    <property type="entry name" value="PYP-like sensor domain (PAS domain)"/>
    <property type="match status" value="1"/>
</dbReference>
<evidence type="ECO:0000313" key="2">
    <source>
        <dbReference type="EMBL" id="AZN71743.1"/>
    </source>
</evidence>
<proteinExistence type="predicted"/>
<dbReference type="EMBL" id="CP032509">
    <property type="protein sequence ID" value="AZN71743.1"/>
    <property type="molecule type" value="Genomic_DNA"/>
</dbReference>